<comment type="caution">
    <text evidence="1">The sequence shown here is derived from an EMBL/GenBank/DDBJ whole genome shotgun (WGS) entry which is preliminary data.</text>
</comment>
<organism evidence="1 2">
    <name type="scientific">bacterium (Candidatus Ratteibacteria) CG01_land_8_20_14_3_00_40_19</name>
    <dbReference type="NCBI Taxonomy" id="2014290"/>
    <lineage>
        <taxon>Bacteria</taxon>
        <taxon>Candidatus Ratteibacteria</taxon>
    </lineage>
</organism>
<name>A0A2M7E8R4_9BACT</name>
<protein>
    <submittedName>
        <fullName evidence="1">Uncharacterized protein</fullName>
    </submittedName>
</protein>
<evidence type="ECO:0000313" key="1">
    <source>
        <dbReference type="EMBL" id="PIV64094.1"/>
    </source>
</evidence>
<gene>
    <name evidence="1" type="ORF">COS11_03960</name>
</gene>
<proteinExistence type="predicted"/>
<dbReference type="EMBL" id="PETL01000194">
    <property type="protein sequence ID" value="PIV64094.1"/>
    <property type="molecule type" value="Genomic_DNA"/>
</dbReference>
<evidence type="ECO:0000313" key="2">
    <source>
        <dbReference type="Proteomes" id="UP000228886"/>
    </source>
</evidence>
<reference evidence="2" key="1">
    <citation type="submission" date="2017-09" db="EMBL/GenBank/DDBJ databases">
        <title>Depth-based differentiation of microbial function through sediment-hosted aquifers and enrichment of novel symbionts in the deep terrestrial subsurface.</title>
        <authorList>
            <person name="Probst A.J."/>
            <person name="Ladd B."/>
            <person name="Jarett J.K."/>
            <person name="Geller-Mcgrath D.E."/>
            <person name="Sieber C.M.K."/>
            <person name="Emerson J.B."/>
            <person name="Anantharaman K."/>
            <person name="Thomas B.C."/>
            <person name="Malmstrom R."/>
            <person name="Stieglmeier M."/>
            <person name="Klingl A."/>
            <person name="Woyke T."/>
            <person name="Ryan C.M."/>
            <person name="Banfield J.F."/>
        </authorList>
    </citation>
    <scope>NUCLEOTIDE SEQUENCE [LARGE SCALE GENOMIC DNA]</scope>
</reference>
<accession>A0A2M7E8R4</accession>
<sequence length="122" mass="13946">MGYTGKLAEKLRARELRKNGLSYNEIKKILHVSKSTLSLWCRDITLSGEFENRLAQRKLKGALKGSIVNAKKQQRKRIAETEKIHRKIRGWIKSILRNPLFDKEIPGSSMVERSAVVSSAQQ</sequence>
<dbReference type="AlphaFoldDB" id="A0A2M7E8R4"/>
<dbReference type="Proteomes" id="UP000228886">
    <property type="component" value="Unassembled WGS sequence"/>
</dbReference>